<sequence>MHRILITEPIRTRTDFFNALGRTHGCVDCGPRSLEDLASFLRENEVSTIVAANMEMELDDFAAIAAVVQDEGVRLAR</sequence>
<organism evidence="1 2">
    <name type="scientific">Corynebacterium accolens</name>
    <dbReference type="NCBI Taxonomy" id="38284"/>
    <lineage>
        <taxon>Bacteria</taxon>
        <taxon>Bacillati</taxon>
        <taxon>Actinomycetota</taxon>
        <taxon>Actinomycetes</taxon>
        <taxon>Mycobacteriales</taxon>
        <taxon>Corynebacteriaceae</taxon>
        <taxon>Corynebacterium</taxon>
    </lineage>
</organism>
<reference evidence="1" key="1">
    <citation type="submission" date="2023-05" db="EMBL/GenBank/DDBJ databases">
        <title>Metabolic capabilities are highly conserved among human nasal-associated Corynebacterium species in pangenomic analyses.</title>
        <authorList>
            <person name="Tran T.H."/>
            <person name="Roberts A.Q."/>
            <person name="Escapa I.F."/>
            <person name="Gao W."/>
            <person name="Conlan S."/>
            <person name="Kong H."/>
            <person name="Segre J.A."/>
            <person name="Kelly M.S."/>
            <person name="Lemon K.P."/>
        </authorList>
    </citation>
    <scope>NUCLEOTIDE SEQUENCE</scope>
    <source>
        <strain evidence="1">KPL2618</strain>
    </source>
</reference>
<gene>
    <name evidence="1" type="ORF">QPX58_00400</name>
</gene>
<evidence type="ECO:0000313" key="2">
    <source>
        <dbReference type="Proteomes" id="UP001230317"/>
    </source>
</evidence>
<protein>
    <submittedName>
        <fullName evidence="1">Uncharacterized protein</fullName>
    </submittedName>
</protein>
<accession>A0AAP4BXN7</accession>
<evidence type="ECO:0000313" key="1">
    <source>
        <dbReference type="EMBL" id="MDK4333885.1"/>
    </source>
</evidence>
<dbReference type="Proteomes" id="UP001230317">
    <property type="component" value="Unassembled WGS sequence"/>
</dbReference>
<name>A0AAP4BXN7_9CORY</name>
<dbReference type="RefSeq" id="WP_023029081.1">
    <property type="nucleotide sequence ID" value="NZ_CP100375.1"/>
</dbReference>
<dbReference type="AlphaFoldDB" id="A0AAP4BXN7"/>
<proteinExistence type="predicted"/>
<dbReference type="EMBL" id="JASNVU010000001">
    <property type="protein sequence ID" value="MDK4333885.1"/>
    <property type="molecule type" value="Genomic_DNA"/>
</dbReference>
<comment type="caution">
    <text evidence="1">The sequence shown here is derived from an EMBL/GenBank/DDBJ whole genome shotgun (WGS) entry which is preliminary data.</text>
</comment>